<dbReference type="Pfam" id="PF14534">
    <property type="entry name" value="DUF4440"/>
    <property type="match status" value="1"/>
</dbReference>
<reference evidence="2" key="1">
    <citation type="submission" date="2024-05" db="EMBL/GenBank/DDBJ databases">
        <authorList>
            <person name="Bunk B."/>
            <person name="Swiderski J."/>
            <person name="Sproer C."/>
            <person name="Thiel V."/>
        </authorList>
    </citation>
    <scope>NUCLEOTIDE SEQUENCE</scope>
    <source>
        <strain evidence="2">DSM 17735</strain>
    </source>
</reference>
<dbReference type="InterPro" id="IPR027843">
    <property type="entry name" value="DUF4440"/>
</dbReference>
<feature type="domain" description="DUF4440" evidence="1">
    <location>
        <begin position="26"/>
        <end position="129"/>
    </location>
</feature>
<accession>A0AAU7LM06</accession>
<organism evidence="2">
    <name type="scientific">Polaromonas hydrogenivorans</name>
    <dbReference type="NCBI Taxonomy" id="335476"/>
    <lineage>
        <taxon>Bacteria</taxon>
        <taxon>Pseudomonadati</taxon>
        <taxon>Pseudomonadota</taxon>
        <taxon>Betaproteobacteria</taxon>
        <taxon>Burkholderiales</taxon>
        <taxon>Comamonadaceae</taxon>
        <taxon>Polaromonas</taxon>
    </lineage>
</organism>
<dbReference type="SUPFAM" id="SSF54427">
    <property type="entry name" value="NTF2-like"/>
    <property type="match status" value="1"/>
</dbReference>
<gene>
    <name evidence="2" type="ORF">ABLV49_12035</name>
</gene>
<dbReference type="AlphaFoldDB" id="A0AAU7LM06"/>
<evidence type="ECO:0000259" key="1">
    <source>
        <dbReference type="Pfam" id="PF14534"/>
    </source>
</evidence>
<evidence type="ECO:0000313" key="2">
    <source>
        <dbReference type="EMBL" id="XBP68644.1"/>
    </source>
</evidence>
<dbReference type="Gene3D" id="3.10.450.50">
    <property type="match status" value="1"/>
</dbReference>
<name>A0AAU7LM06_9BURK</name>
<dbReference type="RefSeq" id="WP_349276674.1">
    <property type="nucleotide sequence ID" value="NZ_CBCSCU010000011.1"/>
</dbReference>
<proteinExistence type="predicted"/>
<sequence>MNHHPTHVLINGSRAATADEAAVLQAMHALSQACLNASPAEITALTEPALSYSHSDAHIQTRDEFIAALLNGQSVFRAIELQGVSVQLAGDIALVRHQALYTTFNRGEPGLSDLQVSQVWQRTSGAWRLLLRQARKTSSTH</sequence>
<dbReference type="EMBL" id="CP157675">
    <property type="protein sequence ID" value="XBP68644.1"/>
    <property type="molecule type" value="Genomic_DNA"/>
</dbReference>
<dbReference type="InterPro" id="IPR032710">
    <property type="entry name" value="NTF2-like_dom_sf"/>
</dbReference>
<protein>
    <submittedName>
        <fullName evidence="2">Nuclear transport factor 2 family protein</fullName>
    </submittedName>
</protein>